<proteinExistence type="predicted"/>
<sequence length="265" mass="29200">MASRLSFHSQLSSIMETLARSALGQVCKLVDEDSAELRLELSRLLFANSALAEKVNSLECELTIVRSNAPKLCKSYRTVGVQTACYRDADAHVSGSPTIEGIFGKDWCMNLWKDRDPYSLERVTDSSQSSEKSLATLSDQITVTEIKEEDFVVDTAVSCQQETLSTDEHEDTVPEEPERVSASYLAGGSICSLPFEQDGDQVLTAGSIEEPSIQLVSITDTEEAFSTHIIPIEDDDDNDDDDDDDVQFVQESQQELTSAQLNAKK</sequence>
<dbReference type="Proteomes" id="UP001187415">
    <property type="component" value="Unassembled WGS sequence"/>
</dbReference>
<keyword evidence="2" id="KW-1185">Reference proteome</keyword>
<name>A0AA88SIS5_CHASR</name>
<evidence type="ECO:0000313" key="2">
    <source>
        <dbReference type="Proteomes" id="UP001187415"/>
    </source>
</evidence>
<organism evidence="1 2">
    <name type="scientific">Channa striata</name>
    <name type="common">Snakehead murrel</name>
    <name type="synonym">Ophicephalus striatus</name>
    <dbReference type="NCBI Taxonomy" id="64152"/>
    <lineage>
        <taxon>Eukaryota</taxon>
        <taxon>Metazoa</taxon>
        <taxon>Chordata</taxon>
        <taxon>Craniata</taxon>
        <taxon>Vertebrata</taxon>
        <taxon>Euteleostomi</taxon>
        <taxon>Actinopterygii</taxon>
        <taxon>Neopterygii</taxon>
        <taxon>Teleostei</taxon>
        <taxon>Neoteleostei</taxon>
        <taxon>Acanthomorphata</taxon>
        <taxon>Anabantaria</taxon>
        <taxon>Anabantiformes</taxon>
        <taxon>Channoidei</taxon>
        <taxon>Channidae</taxon>
        <taxon>Channa</taxon>
    </lineage>
</organism>
<comment type="caution">
    <text evidence="1">The sequence shown here is derived from an EMBL/GenBank/DDBJ whole genome shotgun (WGS) entry which is preliminary data.</text>
</comment>
<accession>A0AA88SIS5</accession>
<evidence type="ECO:0000313" key="1">
    <source>
        <dbReference type="EMBL" id="KAK2833318.1"/>
    </source>
</evidence>
<dbReference type="EMBL" id="JAUPFM010000013">
    <property type="protein sequence ID" value="KAK2833318.1"/>
    <property type="molecule type" value="Genomic_DNA"/>
</dbReference>
<dbReference type="AlphaFoldDB" id="A0AA88SIS5"/>
<gene>
    <name evidence="1" type="ORF">Q5P01_017207</name>
</gene>
<protein>
    <submittedName>
        <fullName evidence="1">Uncharacterized protein</fullName>
    </submittedName>
</protein>
<reference evidence="1" key="1">
    <citation type="submission" date="2023-07" db="EMBL/GenBank/DDBJ databases">
        <title>Chromosome-level Genome Assembly of Striped Snakehead (Channa striata).</title>
        <authorList>
            <person name="Liu H."/>
        </authorList>
    </citation>
    <scope>NUCLEOTIDE SEQUENCE</scope>
    <source>
        <strain evidence="1">Gz</strain>
        <tissue evidence="1">Muscle</tissue>
    </source>
</reference>